<accession>A0A7C8NTW5</accession>
<feature type="modified residue" description="Phosphohistidine" evidence="1">
    <location>
        <position position="73"/>
    </location>
</feature>
<protein>
    <recommendedName>
        <fullName evidence="3">HPt domain-containing protein</fullName>
    </recommendedName>
</protein>
<reference evidence="4 5" key="1">
    <citation type="submission" date="2019-06" db="EMBL/GenBank/DDBJ databases">
        <authorList>
            <person name="Palmer J.M."/>
        </authorList>
    </citation>
    <scope>NUCLEOTIDE SEQUENCE [LARGE SCALE GENOMIC DNA]</scope>
    <source>
        <strain evidence="4 5">TWF703</strain>
    </source>
</reference>
<organism evidence="4 5">
    <name type="scientific">Orbilia oligospora</name>
    <name type="common">Nematode-trapping fungus</name>
    <name type="synonym">Arthrobotrys oligospora</name>
    <dbReference type="NCBI Taxonomy" id="2813651"/>
    <lineage>
        <taxon>Eukaryota</taxon>
        <taxon>Fungi</taxon>
        <taxon>Dikarya</taxon>
        <taxon>Ascomycota</taxon>
        <taxon>Pezizomycotina</taxon>
        <taxon>Orbiliomycetes</taxon>
        <taxon>Orbiliales</taxon>
        <taxon>Orbiliaceae</taxon>
        <taxon>Orbilia</taxon>
    </lineage>
</organism>
<dbReference type="Gene3D" id="1.20.120.160">
    <property type="entry name" value="HPT domain"/>
    <property type="match status" value="1"/>
</dbReference>
<dbReference type="SUPFAM" id="SSF47226">
    <property type="entry name" value="Histidine-containing phosphotransfer domain, HPT domain"/>
    <property type="match status" value="1"/>
</dbReference>
<dbReference type="InterPro" id="IPR036641">
    <property type="entry name" value="HPT_dom_sf"/>
</dbReference>
<feature type="compositionally biased region" description="Basic and acidic residues" evidence="2">
    <location>
        <begin position="151"/>
        <end position="163"/>
    </location>
</feature>
<sequence length="163" mass="18446">MSDGETFDLPEDALEYVDVETFEQILEMDDGDPDRDFSRGLVFGFFEQAKSTFDEMDDSINKKDLAQLSSLGHFLKGSSATLGLFKVRDTCEKIQHLGALKDEGGNIDIKEEEALRKITKLLPRMKEDYNAAENWLEKFFGVEESEDDEPVDPKPSRAEPKAT</sequence>
<evidence type="ECO:0000256" key="2">
    <source>
        <dbReference type="SAM" id="MobiDB-lite"/>
    </source>
</evidence>
<dbReference type="Proteomes" id="UP000480548">
    <property type="component" value="Unassembled WGS sequence"/>
</dbReference>
<dbReference type="AlphaFoldDB" id="A0A7C8NTW5"/>
<dbReference type="FunFam" id="1.20.120.160:FF:000007">
    <property type="entry name" value="Multistep phosphorelay regulator 1"/>
    <property type="match status" value="1"/>
</dbReference>
<dbReference type="GO" id="GO:0005634">
    <property type="term" value="C:nucleus"/>
    <property type="evidence" value="ECO:0007669"/>
    <property type="project" value="TreeGrafter"/>
</dbReference>
<dbReference type="EMBL" id="WIQZ01000074">
    <property type="protein sequence ID" value="KAF3128017.1"/>
    <property type="molecule type" value="Genomic_DNA"/>
</dbReference>
<gene>
    <name evidence="4" type="ORF">TWF703_009773</name>
</gene>
<evidence type="ECO:0000313" key="5">
    <source>
        <dbReference type="Proteomes" id="UP000480548"/>
    </source>
</evidence>
<dbReference type="PANTHER" id="PTHR28242">
    <property type="entry name" value="PHOSPHORELAY INTERMEDIATE PROTEIN YPD1"/>
    <property type="match status" value="1"/>
</dbReference>
<dbReference type="GO" id="GO:0009927">
    <property type="term" value="F:histidine phosphotransfer kinase activity"/>
    <property type="evidence" value="ECO:0007669"/>
    <property type="project" value="InterPro"/>
</dbReference>
<dbReference type="InterPro" id="IPR045871">
    <property type="entry name" value="AHP1-5/YPD1"/>
</dbReference>
<dbReference type="InterPro" id="IPR008207">
    <property type="entry name" value="Sig_transdc_His_kin_Hpt_dom"/>
</dbReference>
<dbReference type="PROSITE" id="PS50894">
    <property type="entry name" value="HPT"/>
    <property type="match status" value="1"/>
</dbReference>
<evidence type="ECO:0000256" key="1">
    <source>
        <dbReference type="PROSITE-ProRule" id="PRU00110"/>
    </source>
</evidence>
<dbReference type="GO" id="GO:0043424">
    <property type="term" value="F:protein histidine kinase binding"/>
    <property type="evidence" value="ECO:0007669"/>
    <property type="project" value="InterPro"/>
</dbReference>
<evidence type="ECO:0000259" key="3">
    <source>
        <dbReference type="PROSITE" id="PS50894"/>
    </source>
</evidence>
<comment type="caution">
    <text evidence="4">The sequence shown here is derived from an EMBL/GenBank/DDBJ whole genome shotgun (WGS) entry which is preliminary data.</text>
</comment>
<dbReference type="GO" id="GO:0005737">
    <property type="term" value="C:cytoplasm"/>
    <property type="evidence" value="ECO:0007669"/>
    <property type="project" value="TreeGrafter"/>
</dbReference>
<dbReference type="GO" id="GO:0000160">
    <property type="term" value="P:phosphorelay signal transduction system"/>
    <property type="evidence" value="ECO:0007669"/>
    <property type="project" value="InterPro"/>
</dbReference>
<keyword evidence="1" id="KW-0597">Phosphoprotein</keyword>
<dbReference type="PANTHER" id="PTHR28242:SF52">
    <property type="entry name" value="PHOSPHORELAY INTERMEDIATE PROTEIN YPD1"/>
    <property type="match status" value="1"/>
</dbReference>
<evidence type="ECO:0000313" key="4">
    <source>
        <dbReference type="EMBL" id="KAF3128017.1"/>
    </source>
</evidence>
<dbReference type="CDD" id="cd00088">
    <property type="entry name" value="HPT"/>
    <property type="match status" value="1"/>
</dbReference>
<dbReference type="Pfam" id="PF01627">
    <property type="entry name" value="Hpt"/>
    <property type="match status" value="1"/>
</dbReference>
<name>A0A7C8NTW5_ORBOL</name>
<proteinExistence type="predicted"/>
<feature type="domain" description="HPt" evidence="3">
    <location>
        <begin position="34"/>
        <end position="132"/>
    </location>
</feature>
<feature type="region of interest" description="Disordered" evidence="2">
    <location>
        <begin position="143"/>
        <end position="163"/>
    </location>
</feature>